<evidence type="ECO:0000313" key="2">
    <source>
        <dbReference type="EMBL" id="RJE23919.1"/>
    </source>
</evidence>
<dbReference type="OrthoDB" id="3350591at2759"/>
<evidence type="ECO:0000256" key="1">
    <source>
        <dbReference type="SAM" id="MobiDB-lite"/>
    </source>
</evidence>
<organism evidence="2 3">
    <name type="scientific">Aspergillus sclerotialis</name>
    <dbReference type="NCBI Taxonomy" id="2070753"/>
    <lineage>
        <taxon>Eukaryota</taxon>
        <taxon>Fungi</taxon>
        <taxon>Dikarya</taxon>
        <taxon>Ascomycota</taxon>
        <taxon>Pezizomycotina</taxon>
        <taxon>Eurotiomycetes</taxon>
        <taxon>Eurotiomycetidae</taxon>
        <taxon>Eurotiales</taxon>
        <taxon>Aspergillaceae</taxon>
        <taxon>Aspergillus</taxon>
        <taxon>Aspergillus subgen. Polypaecilum</taxon>
    </lineage>
</organism>
<keyword evidence="3" id="KW-1185">Reference proteome</keyword>
<dbReference type="InterPro" id="IPR053204">
    <property type="entry name" value="Oxopyrrolidines_Biosynth-assoc"/>
</dbReference>
<evidence type="ECO:0000313" key="3">
    <source>
        <dbReference type="Proteomes" id="UP000266188"/>
    </source>
</evidence>
<dbReference type="EMBL" id="MVGC01000100">
    <property type="protein sequence ID" value="RJE23919.1"/>
    <property type="molecule type" value="Genomic_DNA"/>
</dbReference>
<gene>
    <name evidence="2" type="ORF">PHISCL_03735</name>
</gene>
<dbReference type="PANTHER" id="PTHR38797:SF4">
    <property type="entry name" value="NUCLEAR PORE COMPLEX PROTEIN NUP85"/>
    <property type="match status" value="1"/>
</dbReference>
<proteinExistence type="predicted"/>
<dbReference type="Proteomes" id="UP000266188">
    <property type="component" value="Unassembled WGS sequence"/>
</dbReference>
<dbReference type="AlphaFoldDB" id="A0A3A2ZL26"/>
<dbReference type="InterPro" id="IPR022085">
    <property type="entry name" value="OpdG"/>
</dbReference>
<feature type="region of interest" description="Disordered" evidence="1">
    <location>
        <begin position="36"/>
        <end position="63"/>
    </location>
</feature>
<reference evidence="3" key="1">
    <citation type="submission" date="2017-02" db="EMBL/GenBank/DDBJ databases">
        <authorList>
            <person name="Tafer H."/>
            <person name="Lopandic K."/>
        </authorList>
    </citation>
    <scope>NUCLEOTIDE SEQUENCE [LARGE SCALE GENOMIC DNA]</scope>
    <source>
        <strain evidence="3">CBS 366.77</strain>
    </source>
</reference>
<dbReference type="STRING" id="2070753.A0A3A2ZL26"/>
<comment type="caution">
    <text evidence="2">The sequence shown here is derived from an EMBL/GenBank/DDBJ whole genome shotgun (WGS) entry which is preliminary data.</text>
</comment>
<dbReference type="Pfam" id="PF12311">
    <property type="entry name" value="DUF3632"/>
    <property type="match status" value="1"/>
</dbReference>
<feature type="compositionally biased region" description="Polar residues" evidence="1">
    <location>
        <begin position="36"/>
        <end position="49"/>
    </location>
</feature>
<sequence length="285" mass="32715">MTAISPLHLNPPRDITIWPNGLQIFTKLNEYLKPSSKTPASTTAQSISDLTPLKPPTKDDKGEQNELDNFLYAFWEMLIEISKQIPHDHPSQDRLFSVVEALSKIKKMVVDSQEPIAILADLPSFSTSMRVSWESTLERNPPTTYENAQKWINMNAFAARLLNIRRVSWTRFAVWAMRSALEEESTSPQLDWDIEAAVVWLTYCGDVLFSQLMHRTKLRISPAGQHTGSLYDGEPTLDLQRWRFWKGRFAEIGERDDAEVGTIVRGAKGRMEEIEERYHRTLGPR</sequence>
<dbReference type="PANTHER" id="PTHR38797">
    <property type="entry name" value="NUCLEAR PORE COMPLEX PROTEIN NUP85-RELATED"/>
    <property type="match status" value="1"/>
</dbReference>
<name>A0A3A2ZL26_9EURO</name>
<protein>
    <submittedName>
        <fullName evidence="2">Uncharacterized protein</fullName>
    </submittedName>
</protein>
<accession>A0A3A2ZL26</accession>